<dbReference type="AlphaFoldDB" id="A0A645CL49"/>
<name>A0A645CL49_9ZZZZ</name>
<accession>A0A645CL49</accession>
<protein>
    <submittedName>
        <fullName evidence="1">Uncharacterized protein</fullName>
    </submittedName>
</protein>
<evidence type="ECO:0000313" key="1">
    <source>
        <dbReference type="EMBL" id="MPM77653.1"/>
    </source>
</evidence>
<comment type="caution">
    <text evidence="1">The sequence shown here is derived from an EMBL/GenBank/DDBJ whole genome shotgun (WGS) entry which is preliminary data.</text>
</comment>
<dbReference type="EMBL" id="VSSQ01028084">
    <property type="protein sequence ID" value="MPM77653.1"/>
    <property type="molecule type" value="Genomic_DNA"/>
</dbReference>
<proteinExistence type="predicted"/>
<gene>
    <name evidence="1" type="ORF">SDC9_124661</name>
</gene>
<reference evidence="1" key="1">
    <citation type="submission" date="2019-08" db="EMBL/GenBank/DDBJ databases">
        <authorList>
            <person name="Kucharzyk K."/>
            <person name="Murdoch R.W."/>
            <person name="Higgins S."/>
            <person name="Loffler F."/>
        </authorList>
    </citation>
    <scope>NUCLEOTIDE SEQUENCE</scope>
</reference>
<organism evidence="1">
    <name type="scientific">bioreactor metagenome</name>
    <dbReference type="NCBI Taxonomy" id="1076179"/>
    <lineage>
        <taxon>unclassified sequences</taxon>
        <taxon>metagenomes</taxon>
        <taxon>ecological metagenomes</taxon>
    </lineage>
</organism>
<sequence length="295" mass="33637">MVELAHCFNRVFTQRFAVCAGGIRLRRAVRNLRVNDDKRRMRFVRFCGLNGVVDRADIFAVRKLLHRPAVRFEALTDIFGKRKIRAAFNGNLVAVVEQNQLAEAKMPRQRSRFGSDAFHQAAVAGKDVSIMIDYREPFAVELGGEPRFRHRHADCCGDALSQRAGCRFYTDRVTKFRMPGCFAPPLAKTLEFIHRQTVAEQMQQRIFQHGSVPCREDEPVAPRPLGVGGIVLHLLPKCERHGSSADGQAGMAAFCFLNGFRREKTNVGDCFLLNCLHVFYIPFVRLYRQRIINKE</sequence>